<reference evidence="1 2" key="1">
    <citation type="submission" date="2015-09" db="EMBL/GenBank/DDBJ databases">
        <authorList>
            <consortium name="Pathogen Informatics"/>
        </authorList>
    </citation>
    <scope>NUCLEOTIDE SEQUENCE [LARGE SCALE GENOMIC DNA]</scope>
    <source>
        <strain evidence="1 2">2789STDY5834921</strain>
    </source>
</reference>
<evidence type="ECO:0000313" key="2">
    <source>
        <dbReference type="Proteomes" id="UP000095413"/>
    </source>
</evidence>
<accession>A0A174RJM6</accession>
<dbReference type="Proteomes" id="UP000095413">
    <property type="component" value="Unassembled WGS sequence"/>
</dbReference>
<dbReference type="AlphaFoldDB" id="A0A174RJM6"/>
<proteinExistence type="predicted"/>
<name>A0A174RJM6_9FIRM</name>
<organism evidence="1 2">
    <name type="scientific">Blautia obeum</name>
    <dbReference type="NCBI Taxonomy" id="40520"/>
    <lineage>
        <taxon>Bacteria</taxon>
        <taxon>Bacillati</taxon>
        <taxon>Bacillota</taxon>
        <taxon>Clostridia</taxon>
        <taxon>Lachnospirales</taxon>
        <taxon>Lachnospiraceae</taxon>
        <taxon>Blautia</taxon>
    </lineage>
</organism>
<protein>
    <submittedName>
        <fullName evidence="1">Uncharacterized protein</fullName>
    </submittedName>
</protein>
<dbReference type="GeneID" id="96229491"/>
<sequence>MERKYSFEAGLNVFTSYKTIIPVEDFSILKKIDPHRYHIYGILSYNQFFIRKKDIQKRNDGIKVTLFTIIEDKEVDYELPFLEFIEGADHRKIEIRVSYPGTKMILVIKDEEFLRKNPKVKRIVEIKAQNLYMFSAKSIVSREEYEILYIGQSYGKKGRRTALDRLEAHSTLQKILTEYKEEHPDKHIYILLLEMEARLAMSFDGISKKFTKSEDESMEHLKKVCSDLPKEEQIINIVEAAMINYFKPEYNVNFVENFPDKNHKGYRQYFDLDYNMLTIEIDLSFDDAPSVQFYTSTNKVTSSLDFIRYKLFNDNTRKSMYDIFEKDAE</sequence>
<gene>
    <name evidence="1" type="ORF">ERS852533_02752</name>
</gene>
<dbReference type="RefSeq" id="WP_055056615.1">
    <property type="nucleotide sequence ID" value="NZ_CZBA01000018.1"/>
</dbReference>
<evidence type="ECO:0000313" key="1">
    <source>
        <dbReference type="EMBL" id="CUP84331.1"/>
    </source>
</evidence>
<dbReference type="EMBL" id="CZBA01000018">
    <property type="protein sequence ID" value="CUP84331.1"/>
    <property type="molecule type" value="Genomic_DNA"/>
</dbReference>
<dbReference type="OrthoDB" id="8442303at2"/>